<name>F0WXH6_9STRA</name>
<feature type="compositionally biased region" description="Basic and acidic residues" evidence="1">
    <location>
        <begin position="32"/>
        <end position="49"/>
    </location>
</feature>
<proteinExistence type="predicted"/>
<dbReference type="AlphaFoldDB" id="F0WXH6"/>
<dbReference type="HOGENOM" id="CLU_3145601_0_0_1"/>
<gene>
    <name evidence="2" type="primary">AlNc14C353G10927</name>
    <name evidence="2" type="ORF">ALNC14_123130</name>
</gene>
<evidence type="ECO:0000313" key="2">
    <source>
        <dbReference type="EMBL" id="CCA26169.1"/>
    </source>
</evidence>
<evidence type="ECO:0000256" key="1">
    <source>
        <dbReference type="SAM" id="MobiDB-lite"/>
    </source>
</evidence>
<accession>F0WXH6</accession>
<sequence>MFGLRKCHSSSCGRIDKEAEANMRNAMFTKILPDRELNPGPPRDRQDIL</sequence>
<organism evidence="2">
    <name type="scientific">Albugo laibachii Nc14</name>
    <dbReference type="NCBI Taxonomy" id="890382"/>
    <lineage>
        <taxon>Eukaryota</taxon>
        <taxon>Sar</taxon>
        <taxon>Stramenopiles</taxon>
        <taxon>Oomycota</taxon>
        <taxon>Peronosporomycetes</taxon>
        <taxon>Albuginales</taxon>
        <taxon>Albuginaceae</taxon>
        <taxon>Albugo</taxon>
    </lineage>
</organism>
<reference evidence="2" key="1">
    <citation type="journal article" date="2011" name="PLoS Biol.">
        <title>Gene gain and loss during evolution of obligate parasitism in the white rust pathogen of Arabidopsis thaliana.</title>
        <authorList>
            <person name="Kemen E."/>
            <person name="Gardiner A."/>
            <person name="Schultz-Larsen T."/>
            <person name="Kemen A.C."/>
            <person name="Balmuth A.L."/>
            <person name="Robert-Seilaniantz A."/>
            <person name="Bailey K."/>
            <person name="Holub E."/>
            <person name="Studholme D.J."/>
            <person name="Maclean D."/>
            <person name="Jones J.D."/>
        </authorList>
    </citation>
    <scope>NUCLEOTIDE SEQUENCE</scope>
</reference>
<reference evidence="2" key="2">
    <citation type="submission" date="2011-02" db="EMBL/GenBank/DDBJ databases">
        <authorList>
            <person name="MacLean D."/>
        </authorList>
    </citation>
    <scope>NUCLEOTIDE SEQUENCE</scope>
</reference>
<feature type="region of interest" description="Disordered" evidence="1">
    <location>
        <begin position="30"/>
        <end position="49"/>
    </location>
</feature>
<protein>
    <submittedName>
        <fullName evidence="2">AlNc14C353G10927 protein</fullName>
    </submittedName>
</protein>
<dbReference type="EMBL" id="FR824398">
    <property type="protein sequence ID" value="CCA26169.1"/>
    <property type="molecule type" value="Genomic_DNA"/>
</dbReference>